<keyword evidence="4" id="KW-1185">Reference proteome</keyword>
<protein>
    <recommendedName>
        <fullName evidence="5">Infection structure specific protein</fullName>
    </recommendedName>
</protein>
<accession>A0A1S7UNL4</accession>
<feature type="signal peptide" evidence="2">
    <location>
        <begin position="1"/>
        <end position="18"/>
    </location>
</feature>
<evidence type="ECO:0000256" key="2">
    <source>
        <dbReference type="SAM" id="SignalP"/>
    </source>
</evidence>
<name>A0A1S7UNL4_ROSNE</name>
<dbReference type="OrthoDB" id="4774255at2759"/>
<feature type="compositionally biased region" description="Polar residues" evidence="1">
    <location>
        <begin position="139"/>
        <end position="160"/>
    </location>
</feature>
<evidence type="ECO:0008006" key="5">
    <source>
        <dbReference type="Google" id="ProtNLM"/>
    </source>
</evidence>
<organism evidence="3">
    <name type="scientific">Rosellinia necatrix</name>
    <name type="common">White root-rot fungus</name>
    <dbReference type="NCBI Taxonomy" id="77044"/>
    <lineage>
        <taxon>Eukaryota</taxon>
        <taxon>Fungi</taxon>
        <taxon>Dikarya</taxon>
        <taxon>Ascomycota</taxon>
        <taxon>Pezizomycotina</taxon>
        <taxon>Sordariomycetes</taxon>
        <taxon>Xylariomycetidae</taxon>
        <taxon>Xylariales</taxon>
        <taxon>Xylariaceae</taxon>
        <taxon>Rosellinia</taxon>
    </lineage>
</organism>
<dbReference type="AlphaFoldDB" id="A0A1S7UNL4"/>
<dbReference type="EMBL" id="DF977484">
    <property type="protein sequence ID" value="GAP85021.1"/>
    <property type="molecule type" value="Genomic_DNA"/>
</dbReference>
<evidence type="ECO:0000313" key="3">
    <source>
        <dbReference type="EMBL" id="GAP85021.1"/>
    </source>
</evidence>
<evidence type="ECO:0000256" key="1">
    <source>
        <dbReference type="SAM" id="MobiDB-lite"/>
    </source>
</evidence>
<feature type="chain" id="PRO_5012164730" description="Infection structure specific protein" evidence="2">
    <location>
        <begin position="19"/>
        <end position="204"/>
    </location>
</feature>
<sequence length="204" mass="20496">MFNTKVLSLLALAGASLAQEEFPAPECASLASELVAAAPTIPAALLPYLDSDDPEAPPADGLLTMPDVYVQAICDLVPGLPSSVLSDFQTWGPSLLHFASVEISSYDAIITKCVTTGTAAASITSYIHSIASNPERLCQPTSTPSGSNNTASITPYPTASGNGTVPTAAPSVTSSIPTAAAARPTNIIAGAAVMGGLLGVVALL</sequence>
<dbReference type="Proteomes" id="UP000054516">
    <property type="component" value="Unassembled WGS sequence"/>
</dbReference>
<feature type="region of interest" description="Disordered" evidence="1">
    <location>
        <begin position="138"/>
        <end position="160"/>
    </location>
</feature>
<evidence type="ECO:0000313" key="4">
    <source>
        <dbReference type="Proteomes" id="UP000054516"/>
    </source>
</evidence>
<dbReference type="STRING" id="77044.A0A1S7UNL4"/>
<proteinExistence type="predicted"/>
<gene>
    <name evidence="3" type="ORF">SAMD00023353_3900600</name>
</gene>
<reference evidence="3" key="1">
    <citation type="submission" date="2016-03" db="EMBL/GenBank/DDBJ databases">
        <title>Draft genome sequence of Rosellinia necatrix.</title>
        <authorList>
            <person name="Kanematsu S."/>
        </authorList>
    </citation>
    <scope>NUCLEOTIDE SEQUENCE [LARGE SCALE GENOMIC DNA]</scope>
    <source>
        <strain evidence="3">W97</strain>
    </source>
</reference>
<keyword evidence="2" id="KW-0732">Signal</keyword>